<dbReference type="Proteomes" id="UP000615234">
    <property type="component" value="Unassembled WGS sequence"/>
</dbReference>
<proteinExistence type="predicted"/>
<dbReference type="NCBIfam" id="TIGR01451">
    <property type="entry name" value="B_ant_repeat"/>
    <property type="match status" value="1"/>
</dbReference>
<reference evidence="1 2" key="1">
    <citation type="submission" date="2020-08" db="EMBL/GenBank/DDBJ databases">
        <title>Genome public.</title>
        <authorList>
            <person name="Liu C."/>
            <person name="Sun Q."/>
        </authorList>
    </citation>
    <scope>NUCLEOTIDE SEQUENCE [LARGE SCALE GENOMIC DNA]</scope>
    <source>
        <strain evidence="1 2">NSJ-10</strain>
    </source>
</reference>
<keyword evidence="2" id="KW-1185">Reference proteome</keyword>
<protein>
    <recommendedName>
        <fullName evidence="3">DUF11 domain-containing protein</fullName>
    </recommendedName>
</protein>
<comment type="caution">
    <text evidence="1">The sequence shown here is derived from an EMBL/GenBank/DDBJ whole genome shotgun (WGS) entry which is preliminary data.</text>
</comment>
<dbReference type="EMBL" id="JACOOX010000002">
    <property type="protein sequence ID" value="MBC5662164.1"/>
    <property type="molecule type" value="Genomic_DNA"/>
</dbReference>
<dbReference type="InterPro" id="IPR047589">
    <property type="entry name" value="DUF11_rpt"/>
</dbReference>
<sequence>MAQFTNQAQLRYGNSIANSNIAVGELLEVLSASKTAVRKTYGQNDTVTYIITIVNSGTTAFNGLTVTDNLGAYTFGTETLTPLTYMADSVKYYVNGVLQSTPVVVAEPSLAISGLTVPAGGNITVAYETEVNAFAPMDAAGTITNTAVVSGGGITPITVTETIGTESTPILTITKSVSPVPVTENGTLTYTFLIQNAGSAPADIGTDAVIVDTFNPLLSNLAVSFNGTAWAETTNYTYDETTGVFTTIAGQITVPAATYTQNPATGVWTADPGVSTLVVKGTI</sequence>
<accession>A0A8I0AN83</accession>
<gene>
    <name evidence="1" type="ORF">H8S09_04530</name>
</gene>
<evidence type="ECO:0000313" key="1">
    <source>
        <dbReference type="EMBL" id="MBC5662164.1"/>
    </source>
</evidence>
<evidence type="ECO:0000313" key="2">
    <source>
        <dbReference type="Proteomes" id="UP000615234"/>
    </source>
</evidence>
<organism evidence="1 2">
    <name type="scientific">Coprococcus hominis</name>
    <name type="common">ex Liu et al. 2022</name>
    <dbReference type="NCBI Taxonomy" id="2763039"/>
    <lineage>
        <taxon>Bacteria</taxon>
        <taxon>Bacillati</taxon>
        <taxon>Bacillota</taxon>
        <taxon>Clostridia</taxon>
        <taxon>Lachnospirales</taxon>
        <taxon>Lachnospiraceae</taxon>
        <taxon>Coprococcus</taxon>
    </lineage>
</organism>
<dbReference type="RefSeq" id="WP_008402132.1">
    <property type="nucleotide sequence ID" value="NZ_JACOOX010000002.1"/>
</dbReference>
<name>A0A8I0AN83_9FIRM</name>
<evidence type="ECO:0008006" key="3">
    <source>
        <dbReference type="Google" id="ProtNLM"/>
    </source>
</evidence>
<dbReference type="AlphaFoldDB" id="A0A8I0AN83"/>